<accession>A0AAN9XSE6</accession>
<dbReference type="AlphaFoldDB" id="A0AAN9XSE6"/>
<proteinExistence type="predicted"/>
<name>A0AAN9XSE6_PSOTE</name>
<dbReference type="EMBL" id="JAYMYS010000002">
    <property type="protein sequence ID" value="KAK7406193.1"/>
    <property type="molecule type" value="Genomic_DNA"/>
</dbReference>
<dbReference type="InterPro" id="IPR044631">
    <property type="entry name" value="ETO1-like"/>
</dbReference>
<keyword evidence="2" id="KW-1185">Reference proteome</keyword>
<protein>
    <submittedName>
        <fullName evidence="1">Uncharacterized protein</fullName>
    </submittedName>
</protein>
<organism evidence="1 2">
    <name type="scientific">Psophocarpus tetragonolobus</name>
    <name type="common">Winged bean</name>
    <name type="synonym">Dolichos tetragonolobus</name>
    <dbReference type="NCBI Taxonomy" id="3891"/>
    <lineage>
        <taxon>Eukaryota</taxon>
        <taxon>Viridiplantae</taxon>
        <taxon>Streptophyta</taxon>
        <taxon>Embryophyta</taxon>
        <taxon>Tracheophyta</taxon>
        <taxon>Spermatophyta</taxon>
        <taxon>Magnoliopsida</taxon>
        <taxon>eudicotyledons</taxon>
        <taxon>Gunneridae</taxon>
        <taxon>Pentapetalae</taxon>
        <taxon>rosids</taxon>
        <taxon>fabids</taxon>
        <taxon>Fabales</taxon>
        <taxon>Fabaceae</taxon>
        <taxon>Papilionoideae</taxon>
        <taxon>50 kb inversion clade</taxon>
        <taxon>NPAAA clade</taxon>
        <taxon>indigoferoid/millettioid clade</taxon>
        <taxon>Phaseoleae</taxon>
        <taxon>Psophocarpus</taxon>
    </lineage>
</organism>
<evidence type="ECO:0000313" key="2">
    <source>
        <dbReference type="Proteomes" id="UP001386955"/>
    </source>
</evidence>
<dbReference type="PANTHER" id="PTHR44203:SF8">
    <property type="entry name" value="ETHYLENE-OVERPRODUCTION PROTEIN 1"/>
    <property type="match status" value="1"/>
</dbReference>
<evidence type="ECO:0000313" key="1">
    <source>
        <dbReference type="EMBL" id="KAK7406193.1"/>
    </source>
</evidence>
<gene>
    <name evidence="1" type="ORF">VNO78_07813</name>
</gene>
<dbReference type="Proteomes" id="UP001386955">
    <property type="component" value="Unassembled WGS sequence"/>
</dbReference>
<comment type="caution">
    <text evidence="1">The sequence shown here is derived from an EMBL/GenBank/DDBJ whole genome shotgun (WGS) entry which is preliminary data.</text>
</comment>
<dbReference type="PANTHER" id="PTHR44203">
    <property type="entry name" value="ETO1-RELATED"/>
    <property type="match status" value="1"/>
</dbReference>
<sequence length="279" mass="30650">MGRLSMSCLLLSRRIVSHNASLVFHNEDELGEVAVMAEVKDRDELGKVAMSEGLLKTAAAGEFGEELIIISEINNKVDLGFGGQNLMNFEDIGVVVKVAYGVDLANDVGLHCGVNRLVLVDGVCRYSGAVNEGVHLVHLREVAPHQEACELVLSEDGIGSSRRWLFRSYCNRLTQAAVEAGHVYSLVGVARAKYKLGHMAVSLVEENKIGAVISEIDKIIGFKVSLCCLKLRAWFNIHSKELGSRVILKMFLLVEIEFGLVPLLEFGEERGFLRILNTI</sequence>
<dbReference type="GO" id="GO:0010105">
    <property type="term" value="P:negative regulation of ethylene-activated signaling pathway"/>
    <property type="evidence" value="ECO:0007669"/>
    <property type="project" value="InterPro"/>
</dbReference>
<reference evidence="1 2" key="1">
    <citation type="submission" date="2024-01" db="EMBL/GenBank/DDBJ databases">
        <title>The genomes of 5 underutilized Papilionoideae crops provide insights into root nodulation and disease resistanc.</title>
        <authorList>
            <person name="Jiang F."/>
        </authorList>
    </citation>
    <scope>NUCLEOTIDE SEQUENCE [LARGE SCALE GENOMIC DNA]</scope>
    <source>
        <strain evidence="1">DUOXIRENSHENG_FW03</strain>
        <tissue evidence="1">Leaves</tissue>
    </source>
</reference>